<organism evidence="7 8">
    <name type="scientific">Desulfuromonas soudanensis</name>
    <dbReference type="NCBI Taxonomy" id="1603606"/>
    <lineage>
        <taxon>Bacteria</taxon>
        <taxon>Pseudomonadati</taxon>
        <taxon>Thermodesulfobacteriota</taxon>
        <taxon>Desulfuromonadia</taxon>
        <taxon>Desulfuromonadales</taxon>
        <taxon>Desulfuromonadaceae</taxon>
        <taxon>Desulfuromonas</taxon>
    </lineage>
</organism>
<dbReference type="NCBIfam" id="NF038013">
    <property type="entry name" value="AceTr_1"/>
    <property type="match status" value="1"/>
</dbReference>
<dbReference type="RefSeq" id="WP_053551784.1">
    <property type="nucleotide sequence ID" value="NZ_CP010802.1"/>
</dbReference>
<feature type="transmembrane region" description="Helical" evidence="6">
    <location>
        <begin position="79"/>
        <end position="102"/>
    </location>
</feature>
<dbReference type="Proteomes" id="UP000057158">
    <property type="component" value="Chromosome"/>
</dbReference>
<evidence type="ECO:0000256" key="4">
    <source>
        <dbReference type="ARBA" id="ARBA00022989"/>
    </source>
</evidence>
<dbReference type="PATRIC" id="fig|1603606.3.peg.3319"/>
<proteinExistence type="inferred from homology"/>
<keyword evidence="3 6" id="KW-0812">Transmembrane</keyword>
<dbReference type="STRING" id="1603606.DSOUD_3076"/>
<keyword evidence="8" id="KW-1185">Reference proteome</keyword>
<dbReference type="GO" id="GO:0005886">
    <property type="term" value="C:plasma membrane"/>
    <property type="evidence" value="ECO:0007669"/>
    <property type="project" value="TreeGrafter"/>
</dbReference>
<gene>
    <name evidence="7" type="ORF">DSOUD_3076</name>
</gene>
<keyword evidence="4 6" id="KW-1133">Transmembrane helix</keyword>
<dbReference type="Pfam" id="PF01184">
    <property type="entry name" value="Gpr1_Fun34_YaaH"/>
    <property type="match status" value="1"/>
</dbReference>
<dbReference type="PANTHER" id="PTHR30178">
    <property type="entry name" value="INNER MEMBRANE PROTEIN YAAH"/>
    <property type="match status" value="1"/>
</dbReference>
<feature type="transmembrane region" description="Helical" evidence="6">
    <location>
        <begin position="108"/>
        <end position="128"/>
    </location>
</feature>
<feature type="transmembrane region" description="Helical" evidence="6">
    <location>
        <begin position="135"/>
        <end position="154"/>
    </location>
</feature>
<feature type="transmembrane region" description="Helical" evidence="6">
    <location>
        <begin position="160"/>
        <end position="181"/>
    </location>
</feature>
<evidence type="ECO:0000256" key="1">
    <source>
        <dbReference type="ARBA" id="ARBA00004141"/>
    </source>
</evidence>
<dbReference type="PANTHER" id="PTHR30178:SF3">
    <property type="entry name" value="SUCCINATE-ACETATE_PROTON SYMPORTER SATP"/>
    <property type="match status" value="1"/>
</dbReference>
<keyword evidence="5 6" id="KW-0472">Membrane</keyword>
<name>A0A0M4D336_9BACT</name>
<dbReference type="EMBL" id="CP010802">
    <property type="protein sequence ID" value="ALC17802.1"/>
    <property type="molecule type" value="Genomic_DNA"/>
</dbReference>
<dbReference type="InterPro" id="IPR047623">
    <property type="entry name" value="SatP"/>
</dbReference>
<evidence type="ECO:0000313" key="7">
    <source>
        <dbReference type="EMBL" id="ALC17802.1"/>
    </source>
</evidence>
<feature type="transmembrane region" description="Helical" evidence="6">
    <location>
        <begin position="50"/>
        <end position="67"/>
    </location>
</feature>
<evidence type="ECO:0000256" key="3">
    <source>
        <dbReference type="ARBA" id="ARBA00022692"/>
    </source>
</evidence>
<dbReference type="GO" id="GO:0015360">
    <property type="term" value="F:acetate:proton symporter activity"/>
    <property type="evidence" value="ECO:0007669"/>
    <property type="project" value="TreeGrafter"/>
</dbReference>
<evidence type="ECO:0000256" key="5">
    <source>
        <dbReference type="ARBA" id="ARBA00023136"/>
    </source>
</evidence>
<sequence length="210" mass="21963">MTADNAPPVISSAPGENAAPPAPLGLLTLGLTTILLGLGKSGLVAIDNQVLAFAIFYAGLFQVIVGISEHKRQKSFGAIAFTSLGLFWLSLLALTIFPALGWGGEPKAANMVAYLTMWGLFAAILFLATFRLNRVLQGVFGSLMAFFLLLAMAASSGNPVFTLFAGYAGMICGSLALYAGVAQRLNERAGRTVAPLGTWKGATRPADRPL</sequence>
<reference evidence="7 8" key="1">
    <citation type="submission" date="2015-07" db="EMBL/GenBank/DDBJ databases">
        <title>Isolation and Genomic Characterization of a Novel Halophilic Metal-Reducing Deltaproteobacterium from the Deep Subsurface.</title>
        <authorList>
            <person name="Badalamenti J.P."/>
            <person name="Summers Z.M."/>
            <person name="Gralnick J.A."/>
            <person name="Bond D.R."/>
        </authorList>
    </citation>
    <scope>NUCLEOTIDE SEQUENCE [LARGE SCALE GENOMIC DNA]</scope>
    <source>
        <strain evidence="7 8">WTL</strain>
    </source>
</reference>
<comment type="subcellular location">
    <subcellularLocation>
        <location evidence="1">Membrane</location>
        <topology evidence="1">Multi-pass membrane protein</topology>
    </subcellularLocation>
</comment>
<evidence type="ECO:0000313" key="8">
    <source>
        <dbReference type="Proteomes" id="UP000057158"/>
    </source>
</evidence>
<dbReference type="AlphaFoldDB" id="A0A0M4D336"/>
<protein>
    <submittedName>
        <fullName evidence="7">Succinate-acetate transporter protein</fullName>
    </submittedName>
</protein>
<accession>A0A0M4D336</accession>
<dbReference type="GO" id="GO:0071422">
    <property type="term" value="P:succinate transmembrane transport"/>
    <property type="evidence" value="ECO:0007669"/>
    <property type="project" value="TreeGrafter"/>
</dbReference>
<evidence type="ECO:0000256" key="2">
    <source>
        <dbReference type="ARBA" id="ARBA00005587"/>
    </source>
</evidence>
<dbReference type="KEGG" id="des:DSOUD_3076"/>
<dbReference type="InterPro" id="IPR000791">
    <property type="entry name" value="Gpr1/Fun34/SatP-like"/>
</dbReference>
<dbReference type="OrthoDB" id="9787939at2"/>
<comment type="similarity">
    <text evidence="2">Belongs to the acetate uptake transporter (AceTr) (TC 2.A.96) family.</text>
</comment>
<evidence type="ECO:0000256" key="6">
    <source>
        <dbReference type="SAM" id="Phobius"/>
    </source>
</evidence>